<feature type="compositionally biased region" description="Low complexity" evidence="1">
    <location>
        <begin position="169"/>
        <end position="184"/>
    </location>
</feature>
<feature type="compositionally biased region" description="Pro residues" evidence="1">
    <location>
        <begin position="279"/>
        <end position="290"/>
    </location>
</feature>
<proteinExistence type="predicted"/>
<feature type="region of interest" description="Disordered" evidence="1">
    <location>
        <begin position="260"/>
        <end position="312"/>
    </location>
</feature>
<feature type="region of interest" description="Disordered" evidence="1">
    <location>
        <begin position="81"/>
        <end position="240"/>
    </location>
</feature>
<dbReference type="EMBL" id="CP018191">
    <property type="protein sequence ID" value="APH54735.1"/>
    <property type="molecule type" value="Genomic_DNA"/>
</dbReference>
<feature type="compositionally biased region" description="Polar residues" evidence="1">
    <location>
        <begin position="267"/>
        <end position="276"/>
    </location>
</feature>
<dbReference type="SUPFAM" id="SSF103088">
    <property type="entry name" value="OmpA-like"/>
    <property type="match status" value="1"/>
</dbReference>
<feature type="compositionally biased region" description="Low complexity" evidence="1">
    <location>
        <begin position="192"/>
        <end position="210"/>
    </location>
</feature>
<protein>
    <recommendedName>
        <fullName evidence="4">OmpA-like domain-containing protein</fullName>
    </recommendedName>
</protein>
<evidence type="ECO:0008006" key="4">
    <source>
        <dbReference type="Google" id="ProtNLM"/>
    </source>
</evidence>
<organism evidence="2 3">
    <name type="scientific">Granulibacter bethesdensis</name>
    <dbReference type="NCBI Taxonomy" id="364410"/>
    <lineage>
        <taxon>Bacteria</taxon>
        <taxon>Pseudomonadati</taxon>
        <taxon>Pseudomonadota</taxon>
        <taxon>Alphaproteobacteria</taxon>
        <taxon>Acetobacterales</taxon>
        <taxon>Acetobacteraceae</taxon>
        <taxon>Granulibacter</taxon>
    </lineage>
</organism>
<evidence type="ECO:0000256" key="1">
    <source>
        <dbReference type="SAM" id="MobiDB-lite"/>
    </source>
</evidence>
<sequence length="418" mass="42272">MAGLEEKPPPSDDVGAEAEHTMQRNHFFSGAMPRQGAPRQGRLKPALAILGSLLGGLSLSGCGRDSGGFNPIGWWHDLKGGAIAGQRPPPPGVDQPYGNFASVPPRPVMPTQAERDKIANLLAAARRNAEYQAKTDPLPSPKEPAPQGGDKKTPAGKDSAAPSDQGKQPSSASPPNAPASADAPTGKPDHGTATANPAPSAAAGPPATDPAAEDSGISANMEGATAKPPATPAAPPPANVSLAQAVKDADKPLFSADAGITRLPDQPYQSKLTSTGPAPSIPNAPPPPPTLSGVTIPLRGPTPHPTPPVPPPGPPVLLKGAALQLTPVAFSAGSAVINRDATLVINAYALKHAGQNIVAIGFGEAVNTSLTAQNDAMKLALERARSITLALERAGIPASHVRMEAEPLGTGGAIRLTN</sequence>
<feature type="compositionally biased region" description="Pro residues" evidence="1">
    <location>
        <begin position="229"/>
        <end position="238"/>
    </location>
</feature>
<name>A0AAC9KEM5_9PROT</name>
<accession>A0AAC9KEM5</accession>
<feature type="region of interest" description="Disordered" evidence="1">
    <location>
        <begin position="1"/>
        <end position="23"/>
    </location>
</feature>
<evidence type="ECO:0000313" key="2">
    <source>
        <dbReference type="EMBL" id="APH54735.1"/>
    </source>
</evidence>
<reference evidence="3" key="1">
    <citation type="submission" date="2016-11" db="EMBL/GenBank/DDBJ databases">
        <title>Comparative genomic and phenotypic analysis of Granulibacter bethesdensis clinical isolates from patients with chronic granulomatous disease.</title>
        <authorList>
            <person name="Zarember K.A."/>
            <person name="Porcella S.F."/>
            <person name="Chu J."/>
            <person name="Ding L."/>
            <person name="Dahlstrom E."/>
            <person name="Barbian K."/>
            <person name="Martens C."/>
            <person name="Sykora L."/>
            <person name="Kramer S."/>
            <person name="Pettinato A.M."/>
            <person name="Hong H."/>
            <person name="Wald G."/>
            <person name="Berg L.J."/>
            <person name="Rogge L.S."/>
            <person name="Greenberg D.E."/>
            <person name="Falcone E.L."/>
            <person name="Neves J.F."/>
            <person name="Simoes M.J."/>
            <person name="Casal M."/>
            <person name="Rodriguez-Lopez F.C."/>
            <person name="Zelazny A."/>
            <person name="Gallin J.I."/>
            <person name="Holland S.M."/>
        </authorList>
    </citation>
    <scope>NUCLEOTIDE SEQUENCE [LARGE SCALE GENOMIC DNA]</scope>
    <source>
        <strain evidence="3">NIH9.1</strain>
    </source>
</reference>
<feature type="compositionally biased region" description="Pro residues" evidence="1">
    <location>
        <begin position="300"/>
        <end position="312"/>
    </location>
</feature>
<gene>
    <name evidence="2" type="ORF">GbCGDNIH9_1433</name>
</gene>
<feature type="compositionally biased region" description="Basic and acidic residues" evidence="1">
    <location>
        <begin position="1"/>
        <end position="10"/>
    </location>
</feature>
<dbReference type="Proteomes" id="UP000182373">
    <property type="component" value="Chromosome"/>
</dbReference>
<dbReference type="InterPro" id="IPR036737">
    <property type="entry name" value="OmpA-like_sf"/>
</dbReference>
<dbReference type="AlphaFoldDB" id="A0AAC9KEM5"/>
<evidence type="ECO:0000313" key="3">
    <source>
        <dbReference type="Proteomes" id="UP000182373"/>
    </source>
</evidence>
<dbReference type="RefSeq" id="WP_072572705.1">
    <property type="nucleotide sequence ID" value="NZ_CP018194.1"/>
</dbReference>